<dbReference type="AntiFam" id="ANF00014">
    <property type="entry name" value="tRNA translation"/>
</dbReference>
<sequence length="63" mass="6582">MMGGMMGAKQKSAPEGAFLLETLAEWTGLEPATPGVTGRYSNQLNYHSALEGAHCATGDRAAQ</sequence>
<name>W0SKF0_9PROT</name>
<reference evidence="1 2" key="1">
    <citation type="journal article" date="2014" name="Syst. Appl. Microbiol.">
        <title>Complete genomes of freshwater sulfur oxidizers Sulfuricella denitrificans skB26 and Sulfuritalea hydrogenivorans sk43H: genetic insights into the sulfur oxidation pathway of betaproteobacteria.</title>
        <authorList>
            <person name="Watanabe T."/>
            <person name="Kojima H."/>
            <person name="Fukui M."/>
        </authorList>
    </citation>
    <scope>NUCLEOTIDE SEQUENCE [LARGE SCALE GENOMIC DNA]</scope>
    <source>
        <strain evidence="1">DSM22779</strain>
    </source>
</reference>
<dbReference type="KEGG" id="shd:SUTH_02515"/>
<dbReference type="EMBL" id="AP012547">
    <property type="protein sequence ID" value="BAO30298.1"/>
    <property type="molecule type" value="Genomic_DNA"/>
</dbReference>
<evidence type="ECO:0000313" key="2">
    <source>
        <dbReference type="Proteomes" id="UP000031637"/>
    </source>
</evidence>
<dbReference type="Proteomes" id="UP000031637">
    <property type="component" value="Chromosome"/>
</dbReference>
<accession>W0SKF0</accession>
<dbReference type="AlphaFoldDB" id="W0SKF0"/>
<protein>
    <submittedName>
        <fullName evidence="1">Uncharacterized protein</fullName>
    </submittedName>
</protein>
<keyword evidence="2" id="KW-1185">Reference proteome</keyword>
<dbReference type="STRING" id="1223802.SUTH_02515"/>
<dbReference type="HOGENOM" id="CLU_2884291_0_0_4"/>
<gene>
    <name evidence="1" type="ORF">SUTH_02515</name>
</gene>
<proteinExistence type="predicted"/>
<evidence type="ECO:0000313" key="1">
    <source>
        <dbReference type="EMBL" id="BAO30298.1"/>
    </source>
</evidence>
<organism evidence="1 2">
    <name type="scientific">Sulfuritalea hydrogenivorans sk43H</name>
    <dbReference type="NCBI Taxonomy" id="1223802"/>
    <lineage>
        <taxon>Bacteria</taxon>
        <taxon>Pseudomonadati</taxon>
        <taxon>Pseudomonadota</taxon>
        <taxon>Betaproteobacteria</taxon>
        <taxon>Nitrosomonadales</taxon>
        <taxon>Sterolibacteriaceae</taxon>
        <taxon>Sulfuritalea</taxon>
    </lineage>
</organism>